<dbReference type="AlphaFoldDB" id="A0A9P8TA87"/>
<dbReference type="Pfam" id="PF04147">
    <property type="entry name" value="Nop14"/>
    <property type="match status" value="2"/>
</dbReference>
<name>A0A9P8TA87_9ASCO</name>
<feature type="compositionally biased region" description="Acidic residues" evidence="7">
    <location>
        <begin position="166"/>
        <end position="175"/>
    </location>
</feature>
<gene>
    <name evidence="8" type="ORF">OGAPHI_000330</name>
</gene>
<evidence type="ECO:0000256" key="4">
    <source>
        <dbReference type="ARBA" id="ARBA00022552"/>
    </source>
</evidence>
<evidence type="ECO:0008006" key="10">
    <source>
        <dbReference type="Google" id="ProtNLM"/>
    </source>
</evidence>
<dbReference type="PANTHER" id="PTHR23183:SF0">
    <property type="entry name" value="NUCLEOLAR PROTEIN 14"/>
    <property type="match status" value="1"/>
</dbReference>
<dbReference type="OrthoDB" id="441771at2759"/>
<feature type="compositionally biased region" description="Basic and acidic residues" evidence="7">
    <location>
        <begin position="35"/>
        <end position="50"/>
    </location>
</feature>
<keyword evidence="3" id="KW-0690">Ribosome biogenesis</keyword>
<dbReference type="GO" id="GO:0030490">
    <property type="term" value="P:maturation of SSU-rRNA"/>
    <property type="evidence" value="ECO:0007669"/>
    <property type="project" value="TreeGrafter"/>
</dbReference>
<feature type="region of interest" description="Disordered" evidence="7">
    <location>
        <begin position="772"/>
        <end position="792"/>
    </location>
</feature>
<comment type="caution">
    <text evidence="8">The sequence shown here is derived from an EMBL/GenBank/DDBJ whole genome shotgun (WGS) entry which is preliminary data.</text>
</comment>
<feature type="region of interest" description="Disordered" evidence="7">
    <location>
        <begin position="242"/>
        <end position="261"/>
    </location>
</feature>
<dbReference type="RefSeq" id="XP_046064802.1">
    <property type="nucleotide sequence ID" value="XM_046204283.1"/>
</dbReference>
<feature type="region of interest" description="Disordered" evidence="7">
    <location>
        <begin position="1"/>
        <end position="50"/>
    </location>
</feature>
<evidence type="ECO:0000256" key="3">
    <source>
        <dbReference type="ARBA" id="ARBA00022517"/>
    </source>
</evidence>
<keyword evidence="5" id="KW-0539">Nucleus</keyword>
<dbReference type="Proteomes" id="UP000769157">
    <property type="component" value="Unassembled WGS sequence"/>
</dbReference>
<evidence type="ECO:0000256" key="7">
    <source>
        <dbReference type="SAM" id="MobiDB-lite"/>
    </source>
</evidence>
<organism evidence="8 9">
    <name type="scientific">Ogataea philodendri</name>
    <dbReference type="NCBI Taxonomy" id="1378263"/>
    <lineage>
        <taxon>Eukaryota</taxon>
        <taxon>Fungi</taxon>
        <taxon>Dikarya</taxon>
        <taxon>Ascomycota</taxon>
        <taxon>Saccharomycotina</taxon>
        <taxon>Pichiomycetes</taxon>
        <taxon>Pichiales</taxon>
        <taxon>Pichiaceae</taxon>
        <taxon>Ogataea</taxon>
    </lineage>
</organism>
<sequence>MAGSQLKQLKASLKSAGLVGQTNTKQKGKRHSKKTPNESRKDDKQKVLSRIREEFNPFDVKVTRNKREDMLEKKKVVGRPGISKQVGEENRRAAFEAKRARKNKAGGLVDRRFGENNSALTAEEKMLERFVKERQAQSSRSSMYNLEDDDDNALTHYGQSLMFDQDGNEDEDEGDFFSQKEQAETTGPIEEEPLGRKKTKQEVMQEIIAKSKHYKRERQKLAEETQYAVQELDEDFENVMGTLNTVPQPKGRPASKTEAEKQYDMKVKTIALDRRAAPADRTKTEEEIEKERKEKQDKMEADRLRRMEGESDDEHGGADDLDDVWEGASDLEEDVEAGSEVEVSSEDEHAAVKPSVIRIGDKVVTVTSTVKSKCPATLDELLTAVAELETSEVSPFIVGVFKKYQPKLASGNKEKIGVFSCVLVQYMLHLGDNYDPRNAQLLDFLARLIKNMCEKYPEELCQEFRGQLQEIQQILQKRDFGTLPRQRDLLLFTLIGATFSTSDLYHLVVTPASLLIGEMLEVLQINTKPHHLFAGIYLTDLLLQYQRLSKRLVPEAVNFLERALLALAPEPQKIDSAALCVLPKPTKFTLATASQLPAAAEPLALADWKKATQAQRENLLLKAVQTVDQATGLLKESGASVELLKPFETIMKHLVKYYASSTVPTVLAKLQNLVKIARVDRQPLKLQAHRAMAIPSYLPKFEENFNPDKKSYDPDQTRQEISKLRHQVKQERKQSLREIRKDSQFEAREQLKLKRKDYQEYHSKMASIINSIQTQEGQAKNEYEREKKRRKN</sequence>
<evidence type="ECO:0000313" key="8">
    <source>
        <dbReference type="EMBL" id="KAH3671626.1"/>
    </source>
</evidence>
<dbReference type="GeneID" id="70232298"/>
<evidence type="ECO:0000256" key="5">
    <source>
        <dbReference type="ARBA" id="ARBA00023242"/>
    </source>
</evidence>
<feature type="compositionally biased region" description="Basic and acidic residues" evidence="7">
    <location>
        <begin position="274"/>
        <end position="318"/>
    </location>
</feature>
<dbReference type="InterPro" id="IPR007276">
    <property type="entry name" value="Nop14"/>
</dbReference>
<feature type="region of interest" description="Disordered" evidence="7">
    <location>
        <begin position="274"/>
        <end position="323"/>
    </location>
</feature>
<reference evidence="8" key="1">
    <citation type="journal article" date="2021" name="Open Biol.">
        <title>Shared evolutionary footprints suggest mitochondrial oxidative damage underlies multiple complex I losses in fungi.</title>
        <authorList>
            <person name="Schikora-Tamarit M.A."/>
            <person name="Marcet-Houben M."/>
            <person name="Nosek J."/>
            <person name="Gabaldon T."/>
        </authorList>
    </citation>
    <scope>NUCLEOTIDE SEQUENCE</scope>
    <source>
        <strain evidence="8">CBS6075</strain>
    </source>
</reference>
<reference evidence="8" key="2">
    <citation type="submission" date="2021-01" db="EMBL/GenBank/DDBJ databases">
        <authorList>
            <person name="Schikora-Tamarit M.A."/>
        </authorList>
    </citation>
    <scope>NUCLEOTIDE SEQUENCE</scope>
    <source>
        <strain evidence="8">CBS6075</strain>
    </source>
</reference>
<proteinExistence type="inferred from homology"/>
<comment type="similarity">
    <text evidence="2">Belongs to the NOP14 family.</text>
</comment>
<feature type="region of interest" description="Disordered" evidence="7">
    <location>
        <begin position="161"/>
        <end position="202"/>
    </location>
</feature>
<comment type="subcellular location">
    <subcellularLocation>
        <location evidence="1">Nucleus</location>
        <location evidence="1">Nucleolus</location>
    </subcellularLocation>
</comment>
<evidence type="ECO:0000256" key="6">
    <source>
        <dbReference type="ARBA" id="ARBA00024695"/>
    </source>
</evidence>
<evidence type="ECO:0000256" key="2">
    <source>
        <dbReference type="ARBA" id="ARBA00007466"/>
    </source>
</evidence>
<accession>A0A9P8TA87</accession>
<protein>
    <recommendedName>
        <fullName evidence="10">Nucleolar complex protein 14</fullName>
    </recommendedName>
</protein>
<dbReference type="GO" id="GO:0032040">
    <property type="term" value="C:small-subunit processome"/>
    <property type="evidence" value="ECO:0007669"/>
    <property type="project" value="InterPro"/>
</dbReference>
<evidence type="ECO:0000256" key="1">
    <source>
        <dbReference type="ARBA" id="ARBA00004604"/>
    </source>
</evidence>
<comment type="function">
    <text evidence="6">Involved in nucleolar processing of pre-18S ribosomal RNA. Has a role in the nuclear export of 40S pre-ribosomal subunit to the cytoplasm.</text>
</comment>
<keyword evidence="4" id="KW-0698">rRNA processing</keyword>
<dbReference type="PANTHER" id="PTHR23183">
    <property type="entry name" value="NOP14"/>
    <property type="match status" value="1"/>
</dbReference>
<dbReference type="EMBL" id="JAEUBE010000055">
    <property type="protein sequence ID" value="KAH3671626.1"/>
    <property type="molecule type" value="Genomic_DNA"/>
</dbReference>
<keyword evidence="9" id="KW-1185">Reference proteome</keyword>
<dbReference type="GO" id="GO:0030692">
    <property type="term" value="C:Noc4p-Nop14p complex"/>
    <property type="evidence" value="ECO:0007669"/>
    <property type="project" value="TreeGrafter"/>
</dbReference>
<evidence type="ECO:0000313" key="9">
    <source>
        <dbReference type="Proteomes" id="UP000769157"/>
    </source>
</evidence>